<comment type="caution">
    <text evidence="2">The sequence shown here is derived from an EMBL/GenBank/DDBJ whole genome shotgun (WGS) entry which is preliminary data.</text>
</comment>
<sequence>MFLEPSDNTQGGAIDSAAEQRRVDEIVARGPGGAFALAGTAVAIVMAIWVAFYFMVFVARGGD</sequence>
<accession>A0ABT2ABP0</accession>
<proteinExistence type="predicted"/>
<keyword evidence="3" id="KW-1185">Reference proteome</keyword>
<dbReference type="Proteomes" id="UP001205560">
    <property type="component" value="Unassembled WGS sequence"/>
</dbReference>
<gene>
    <name evidence="2" type="ORF">NX782_20485</name>
</gene>
<dbReference type="EMBL" id="JANUGX010000028">
    <property type="protein sequence ID" value="MCS0591572.1"/>
    <property type="molecule type" value="Genomic_DNA"/>
</dbReference>
<evidence type="ECO:0000313" key="2">
    <source>
        <dbReference type="EMBL" id="MCS0591572.1"/>
    </source>
</evidence>
<keyword evidence="1" id="KW-0812">Transmembrane</keyword>
<protein>
    <submittedName>
        <fullName evidence="2">Uncharacterized protein</fullName>
    </submittedName>
</protein>
<organism evidence="2 3">
    <name type="scientific">Massilia norwichensis</name>
    <dbReference type="NCBI Taxonomy" id="1442366"/>
    <lineage>
        <taxon>Bacteria</taxon>
        <taxon>Pseudomonadati</taxon>
        <taxon>Pseudomonadota</taxon>
        <taxon>Betaproteobacteria</taxon>
        <taxon>Burkholderiales</taxon>
        <taxon>Oxalobacteraceae</taxon>
        <taxon>Telluria group</taxon>
        <taxon>Massilia</taxon>
    </lineage>
</organism>
<feature type="transmembrane region" description="Helical" evidence="1">
    <location>
        <begin position="34"/>
        <end position="59"/>
    </location>
</feature>
<name>A0ABT2ABP0_9BURK</name>
<keyword evidence="1" id="KW-0472">Membrane</keyword>
<keyword evidence="1" id="KW-1133">Transmembrane helix</keyword>
<reference evidence="2 3" key="1">
    <citation type="submission" date="2022-08" db="EMBL/GenBank/DDBJ databases">
        <title>Reclassification of Massilia species as members of the genera Telluria, Duganella, Pseudoduganella, Mokoshia gen. nov. and Zemynaea gen. nov. using orthogonal and non-orthogonal genome-based approaches.</title>
        <authorList>
            <person name="Bowman J.P."/>
        </authorList>
    </citation>
    <scope>NUCLEOTIDE SEQUENCE [LARGE SCALE GENOMIC DNA]</scope>
    <source>
        <strain evidence="2 3">LMG 28164</strain>
    </source>
</reference>
<evidence type="ECO:0000256" key="1">
    <source>
        <dbReference type="SAM" id="Phobius"/>
    </source>
</evidence>
<dbReference type="RefSeq" id="WP_258847371.1">
    <property type="nucleotide sequence ID" value="NZ_JANUGX010000028.1"/>
</dbReference>
<evidence type="ECO:0000313" key="3">
    <source>
        <dbReference type="Proteomes" id="UP001205560"/>
    </source>
</evidence>